<accession>A0AA41W9Q5</accession>
<dbReference type="InterPro" id="IPR012932">
    <property type="entry name" value="VKOR"/>
</dbReference>
<evidence type="ECO:0000256" key="10">
    <source>
        <dbReference type="SAM" id="MobiDB-lite"/>
    </source>
</evidence>
<keyword evidence="14" id="KW-1185">Reference proteome</keyword>
<gene>
    <name evidence="13" type="ORF">NET02_01990</name>
</gene>
<comment type="caution">
    <text evidence="13">The sequence shown here is derived from an EMBL/GenBank/DDBJ whole genome shotgun (WGS) entry which is preliminary data.</text>
</comment>
<dbReference type="AlphaFoldDB" id="A0AA41W9Q5"/>
<evidence type="ECO:0000256" key="5">
    <source>
        <dbReference type="ARBA" id="ARBA00022989"/>
    </source>
</evidence>
<evidence type="ECO:0000256" key="3">
    <source>
        <dbReference type="ARBA" id="ARBA00022692"/>
    </source>
</evidence>
<dbReference type="Gene3D" id="1.20.1440.130">
    <property type="entry name" value="VKOR domain"/>
    <property type="match status" value="1"/>
</dbReference>
<feature type="domain" description="Vitamin K epoxide reductase" evidence="12">
    <location>
        <begin position="4"/>
        <end position="137"/>
    </location>
</feature>
<dbReference type="GO" id="GO:0048038">
    <property type="term" value="F:quinone binding"/>
    <property type="evidence" value="ECO:0007669"/>
    <property type="project" value="UniProtKB-KW"/>
</dbReference>
<dbReference type="PANTHER" id="PTHR34573:SF1">
    <property type="entry name" value="VITAMIN K EPOXIDE REDUCTASE DOMAIN-CONTAINING PROTEIN"/>
    <property type="match status" value="1"/>
</dbReference>
<sequence length="170" mass="18491">MNRMARWQLLSLVLALAGIGVAGYLTTAHYRQEILVCGVGDCQTVQNSPYAEIGGVPIALLGAGMYVTLVAVGLARWRWPERHELLTAGAFAIALAGTLYAAYLTYLEIWVIRAICQWCVVSALLTLGILLVESFGLSRLLSPETDQALSRSQSQPGRREAASERGLSRR</sequence>
<dbReference type="CDD" id="cd12916">
    <property type="entry name" value="VKOR_1"/>
    <property type="match status" value="1"/>
</dbReference>
<dbReference type="InterPro" id="IPR044698">
    <property type="entry name" value="VKOR/LTO1"/>
</dbReference>
<proteinExistence type="inferred from homology"/>
<keyword evidence="3 11" id="KW-0812">Transmembrane</keyword>
<evidence type="ECO:0000313" key="14">
    <source>
        <dbReference type="Proteomes" id="UP001165306"/>
    </source>
</evidence>
<dbReference type="Proteomes" id="UP001165306">
    <property type="component" value="Unassembled WGS sequence"/>
</dbReference>
<dbReference type="SMART" id="SM00756">
    <property type="entry name" value="VKc"/>
    <property type="match status" value="1"/>
</dbReference>
<keyword evidence="6" id="KW-0560">Oxidoreductase</keyword>
<dbReference type="InterPro" id="IPR038354">
    <property type="entry name" value="VKOR_sf"/>
</dbReference>
<keyword evidence="9" id="KW-0676">Redox-active center</keyword>
<keyword evidence="7 11" id="KW-0472">Membrane</keyword>
<dbReference type="EMBL" id="JAMSLR010000001">
    <property type="protein sequence ID" value="MCM8747912.1"/>
    <property type="molecule type" value="Genomic_DNA"/>
</dbReference>
<evidence type="ECO:0000256" key="11">
    <source>
        <dbReference type="SAM" id="Phobius"/>
    </source>
</evidence>
<feature type="transmembrane region" description="Helical" evidence="11">
    <location>
        <begin position="53"/>
        <end position="73"/>
    </location>
</feature>
<dbReference type="PANTHER" id="PTHR34573">
    <property type="entry name" value="VKC DOMAIN-CONTAINING PROTEIN"/>
    <property type="match status" value="1"/>
</dbReference>
<evidence type="ECO:0000256" key="1">
    <source>
        <dbReference type="ARBA" id="ARBA00004141"/>
    </source>
</evidence>
<dbReference type="Pfam" id="PF07884">
    <property type="entry name" value="VKOR"/>
    <property type="match status" value="1"/>
</dbReference>
<dbReference type="GO" id="GO:0016020">
    <property type="term" value="C:membrane"/>
    <property type="evidence" value="ECO:0007669"/>
    <property type="project" value="UniProtKB-SubCell"/>
</dbReference>
<dbReference type="RefSeq" id="WP_284055694.1">
    <property type="nucleotide sequence ID" value="NZ_JAMSLR010000001.1"/>
</dbReference>
<evidence type="ECO:0000256" key="7">
    <source>
        <dbReference type="ARBA" id="ARBA00023136"/>
    </source>
</evidence>
<evidence type="ECO:0000256" key="2">
    <source>
        <dbReference type="ARBA" id="ARBA00006214"/>
    </source>
</evidence>
<evidence type="ECO:0000256" key="4">
    <source>
        <dbReference type="ARBA" id="ARBA00022719"/>
    </source>
</evidence>
<evidence type="ECO:0000256" key="6">
    <source>
        <dbReference type="ARBA" id="ARBA00023002"/>
    </source>
</evidence>
<reference evidence="13" key="1">
    <citation type="submission" date="2022-06" db="EMBL/GenBank/DDBJ databases">
        <title>CFH 74404 Thermomicrobiaceae sp.</title>
        <authorList>
            <person name="Ming H."/>
            <person name="Li W.-J."/>
            <person name="Zhao Z."/>
        </authorList>
    </citation>
    <scope>NUCLEOTIDE SEQUENCE</scope>
    <source>
        <strain evidence="13">CFH 74404</strain>
    </source>
</reference>
<keyword evidence="4" id="KW-0874">Quinone</keyword>
<name>A0AA41W9Q5_9BACT</name>
<evidence type="ECO:0000259" key="12">
    <source>
        <dbReference type="SMART" id="SM00756"/>
    </source>
</evidence>
<feature type="compositionally biased region" description="Polar residues" evidence="10">
    <location>
        <begin position="147"/>
        <end position="156"/>
    </location>
</feature>
<feature type="compositionally biased region" description="Basic and acidic residues" evidence="10">
    <location>
        <begin position="157"/>
        <end position="170"/>
    </location>
</feature>
<evidence type="ECO:0000256" key="9">
    <source>
        <dbReference type="ARBA" id="ARBA00023284"/>
    </source>
</evidence>
<comment type="similarity">
    <text evidence="2">Belongs to the VKOR family.</text>
</comment>
<keyword evidence="8" id="KW-1015">Disulfide bond</keyword>
<evidence type="ECO:0000313" key="13">
    <source>
        <dbReference type="EMBL" id="MCM8747912.1"/>
    </source>
</evidence>
<feature type="region of interest" description="Disordered" evidence="10">
    <location>
        <begin position="147"/>
        <end position="170"/>
    </location>
</feature>
<evidence type="ECO:0000256" key="8">
    <source>
        <dbReference type="ARBA" id="ARBA00023157"/>
    </source>
</evidence>
<keyword evidence="5 11" id="KW-1133">Transmembrane helix</keyword>
<protein>
    <submittedName>
        <fullName evidence="13">Vitamin K epoxide reductase family protein</fullName>
    </submittedName>
</protein>
<comment type="subcellular location">
    <subcellularLocation>
        <location evidence="1">Membrane</location>
        <topology evidence="1">Multi-pass membrane protein</topology>
    </subcellularLocation>
</comment>
<organism evidence="13 14">
    <name type="scientific">Thermalbibacter longus</name>
    <dbReference type="NCBI Taxonomy" id="2951981"/>
    <lineage>
        <taxon>Bacteria</taxon>
        <taxon>Pseudomonadati</taxon>
        <taxon>Thermomicrobiota</taxon>
        <taxon>Thermomicrobia</taxon>
        <taxon>Thermomicrobiales</taxon>
        <taxon>Thermomicrobiaceae</taxon>
        <taxon>Thermalbibacter</taxon>
    </lineage>
</organism>
<dbReference type="GO" id="GO:0016491">
    <property type="term" value="F:oxidoreductase activity"/>
    <property type="evidence" value="ECO:0007669"/>
    <property type="project" value="UniProtKB-KW"/>
</dbReference>
<feature type="transmembrane region" description="Helical" evidence="11">
    <location>
        <begin position="85"/>
        <end position="104"/>
    </location>
</feature>
<feature type="transmembrane region" description="Helical" evidence="11">
    <location>
        <begin position="110"/>
        <end position="132"/>
    </location>
</feature>